<accession>A0A5B7FKH5</accession>
<comment type="caution">
    <text evidence="2">The sequence shown here is derived from an EMBL/GenBank/DDBJ whole genome shotgun (WGS) entry which is preliminary data.</text>
</comment>
<name>A0A5B7FKH5_PORTR</name>
<keyword evidence="1" id="KW-1133">Transmembrane helix</keyword>
<proteinExistence type="predicted"/>
<keyword evidence="1" id="KW-0812">Transmembrane</keyword>
<dbReference type="AlphaFoldDB" id="A0A5B7FKH5"/>
<sequence>MQAASYECQKKGLSKISRFGIRSGQGAKTRPVRNTRYWHLLCVASAAAVVIVSLWVNSPLPCPASRPESPADTSLYGEEPKASRWDLIGECCVGGVLLSVPSLLPSRPPPPAPPPPLLQRHRVKLFPDNILVLP</sequence>
<keyword evidence="3" id="KW-1185">Reference proteome</keyword>
<protein>
    <submittedName>
        <fullName evidence="2">Uncharacterized protein</fullName>
    </submittedName>
</protein>
<dbReference type="EMBL" id="VSRR010006991">
    <property type="protein sequence ID" value="MPC46007.1"/>
    <property type="molecule type" value="Genomic_DNA"/>
</dbReference>
<organism evidence="2 3">
    <name type="scientific">Portunus trituberculatus</name>
    <name type="common">Swimming crab</name>
    <name type="synonym">Neptunus trituberculatus</name>
    <dbReference type="NCBI Taxonomy" id="210409"/>
    <lineage>
        <taxon>Eukaryota</taxon>
        <taxon>Metazoa</taxon>
        <taxon>Ecdysozoa</taxon>
        <taxon>Arthropoda</taxon>
        <taxon>Crustacea</taxon>
        <taxon>Multicrustacea</taxon>
        <taxon>Malacostraca</taxon>
        <taxon>Eumalacostraca</taxon>
        <taxon>Eucarida</taxon>
        <taxon>Decapoda</taxon>
        <taxon>Pleocyemata</taxon>
        <taxon>Brachyura</taxon>
        <taxon>Eubrachyura</taxon>
        <taxon>Portunoidea</taxon>
        <taxon>Portunidae</taxon>
        <taxon>Portuninae</taxon>
        <taxon>Portunus</taxon>
    </lineage>
</organism>
<evidence type="ECO:0000313" key="2">
    <source>
        <dbReference type="EMBL" id="MPC46007.1"/>
    </source>
</evidence>
<dbReference type="Proteomes" id="UP000324222">
    <property type="component" value="Unassembled WGS sequence"/>
</dbReference>
<evidence type="ECO:0000313" key="3">
    <source>
        <dbReference type="Proteomes" id="UP000324222"/>
    </source>
</evidence>
<keyword evidence="1" id="KW-0472">Membrane</keyword>
<gene>
    <name evidence="2" type="ORF">E2C01_039714</name>
</gene>
<evidence type="ECO:0000256" key="1">
    <source>
        <dbReference type="SAM" id="Phobius"/>
    </source>
</evidence>
<feature type="transmembrane region" description="Helical" evidence="1">
    <location>
        <begin position="37"/>
        <end position="56"/>
    </location>
</feature>
<reference evidence="2 3" key="1">
    <citation type="submission" date="2019-05" db="EMBL/GenBank/DDBJ databases">
        <title>Another draft genome of Portunus trituberculatus and its Hox gene families provides insights of decapod evolution.</title>
        <authorList>
            <person name="Jeong J.-H."/>
            <person name="Song I."/>
            <person name="Kim S."/>
            <person name="Choi T."/>
            <person name="Kim D."/>
            <person name="Ryu S."/>
            <person name="Kim W."/>
        </authorList>
    </citation>
    <scope>NUCLEOTIDE SEQUENCE [LARGE SCALE GENOMIC DNA]</scope>
    <source>
        <tissue evidence="2">Muscle</tissue>
    </source>
</reference>